<feature type="transmembrane region" description="Helical" evidence="1">
    <location>
        <begin position="118"/>
        <end position="142"/>
    </location>
</feature>
<name>A0A3G8M543_9HYPH</name>
<evidence type="ECO:0000313" key="2">
    <source>
        <dbReference type="EMBL" id="AZG76180.1"/>
    </source>
</evidence>
<gene>
    <name evidence="2" type="ORF">EHO51_05215</name>
</gene>
<accession>A0A3G8M543</accession>
<organism evidence="2 3">
    <name type="scientific">Methylocystis rosea</name>
    <dbReference type="NCBI Taxonomy" id="173366"/>
    <lineage>
        <taxon>Bacteria</taxon>
        <taxon>Pseudomonadati</taxon>
        <taxon>Pseudomonadota</taxon>
        <taxon>Alphaproteobacteria</taxon>
        <taxon>Hyphomicrobiales</taxon>
        <taxon>Methylocystaceae</taxon>
        <taxon>Methylocystis</taxon>
    </lineage>
</organism>
<keyword evidence="1" id="KW-0812">Transmembrane</keyword>
<keyword evidence="1" id="KW-0472">Membrane</keyword>
<evidence type="ECO:0000256" key="1">
    <source>
        <dbReference type="SAM" id="Phobius"/>
    </source>
</evidence>
<dbReference type="Proteomes" id="UP000273982">
    <property type="component" value="Chromosome"/>
</dbReference>
<dbReference type="RefSeq" id="WP_124738004.1">
    <property type="nucleotide sequence ID" value="NZ_CP034086.1"/>
</dbReference>
<feature type="transmembrane region" description="Helical" evidence="1">
    <location>
        <begin position="54"/>
        <end position="72"/>
    </location>
</feature>
<feature type="transmembrane region" description="Helical" evidence="1">
    <location>
        <begin position="84"/>
        <end position="106"/>
    </location>
</feature>
<dbReference type="AlphaFoldDB" id="A0A3G8M543"/>
<keyword evidence="1" id="KW-1133">Transmembrane helix</keyword>
<protein>
    <submittedName>
        <fullName evidence="2">Uncharacterized protein</fullName>
    </submittedName>
</protein>
<sequence length="153" mass="16704">MTDNAQSAETTNIILLRGAALWILVALILAWCLVSLKMEAPLMLAIFPGKFSRVLQAHIDFLLMSALLLGFYGTRIPLVWPVRWAMVIGAFTNSSLFILQAAFPILDGPPAEGWGPALFGVYLKASIVTTTLGFAGACLTVLRFRPKPSRRDV</sequence>
<reference evidence="2 3" key="1">
    <citation type="submission" date="2018-11" db="EMBL/GenBank/DDBJ databases">
        <title>Genome squencing of methanotrophic bacteria isolated from alkaline groundwater in Korea.</title>
        <authorList>
            <person name="Nguyen L.N."/>
        </authorList>
    </citation>
    <scope>NUCLEOTIDE SEQUENCE [LARGE SCALE GENOMIC DNA]</scope>
    <source>
        <strain evidence="2 3">GW6</strain>
    </source>
</reference>
<evidence type="ECO:0000313" key="3">
    <source>
        <dbReference type="Proteomes" id="UP000273982"/>
    </source>
</evidence>
<feature type="transmembrane region" description="Helical" evidence="1">
    <location>
        <begin position="12"/>
        <end position="34"/>
    </location>
</feature>
<dbReference type="KEGG" id="mros:EHO51_05215"/>
<proteinExistence type="predicted"/>
<dbReference type="EMBL" id="CP034086">
    <property type="protein sequence ID" value="AZG76180.1"/>
    <property type="molecule type" value="Genomic_DNA"/>
</dbReference>